<feature type="chain" id="PRO_5043125655" evidence="1">
    <location>
        <begin position="19"/>
        <end position="94"/>
    </location>
</feature>
<dbReference type="Proteomes" id="UP000271162">
    <property type="component" value="Unassembled WGS sequence"/>
</dbReference>
<feature type="signal peptide" evidence="1">
    <location>
        <begin position="1"/>
        <end position="18"/>
    </location>
</feature>
<accession>A0A0N4YDM5</accession>
<sequence>MAAQMLFMMTALVAVGYSLDLCDYYSLTGQLGNHPECRKGMPEQETTQPPKRIGFCSSSAALIQCTADADTCPLSGQVCIQSDGNKCCQIETAG</sequence>
<reference evidence="4" key="1">
    <citation type="submission" date="2017-02" db="UniProtKB">
        <authorList>
            <consortium name="WormBaseParasite"/>
        </authorList>
    </citation>
    <scope>IDENTIFICATION</scope>
</reference>
<evidence type="ECO:0000313" key="2">
    <source>
        <dbReference type="EMBL" id="VDL78319.1"/>
    </source>
</evidence>
<evidence type="ECO:0000256" key="1">
    <source>
        <dbReference type="SAM" id="SignalP"/>
    </source>
</evidence>
<dbReference type="WBParaSite" id="NBR_0001472901-mRNA-1">
    <property type="protein sequence ID" value="NBR_0001472901-mRNA-1"/>
    <property type="gene ID" value="NBR_0001472901"/>
</dbReference>
<name>A0A0N4YDM5_NIPBR</name>
<evidence type="ECO:0000313" key="3">
    <source>
        <dbReference type="Proteomes" id="UP000271162"/>
    </source>
</evidence>
<dbReference type="EMBL" id="UYSL01021467">
    <property type="protein sequence ID" value="VDL78319.1"/>
    <property type="molecule type" value="Genomic_DNA"/>
</dbReference>
<protein>
    <submittedName>
        <fullName evidence="4">Secreted protein</fullName>
    </submittedName>
</protein>
<reference evidence="2 3" key="2">
    <citation type="submission" date="2018-11" db="EMBL/GenBank/DDBJ databases">
        <authorList>
            <consortium name="Pathogen Informatics"/>
        </authorList>
    </citation>
    <scope>NUCLEOTIDE SEQUENCE [LARGE SCALE GENOMIC DNA]</scope>
</reference>
<proteinExistence type="predicted"/>
<keyword evidence="1" id="KW-0732">Signal</keyword>
<organism evidence="4">
    <name type="scientific">Nippostrongylus brasiliensis</name>
    <name type="common">Rat hookworm</name>
    <dbReference type="NCBI Taxonomy" id="27835"/>
    <lineage>
        <taxon>Eukaryota</taxon>
        <taxon>Metazoa</taxon>
        <taxon>Ecdysozoa</taxon>
        <taxon>Nematoda</taxon>
        <taxon>Chromadorea</taxon>
        <taxon>Rhabditida</taxon>
        <taxon>Rhabditina</taxon>
        <taxon>Rhabditomorpha</taxon>
        <taxon>Strongyloidea</taxon>
        <taxon>Heligmosomidae</taxon>
        <taxon>Nippostrongylus</taxon>
    </lineage>
</organism>
<keyword evidence="3" id="KW-1185">Reference proteome</keyword>
<evidence type="ECO:0000313" key="4">
    <source>
        <dbReference type="WBParaSite" id="NBR_0001472901-mRNA-1"/>
    </source>
</evidence>
<gene>
    <name evidence="2" type="ORF">NBR_LOCUS14730</name>
</gene>
<dbReference type="AlphaFoldDB" id="A0A0N4YDM5"/>
<dbReference type="STRING" id="27835.A0A0N4YDM5"/>